<organism evidence="2 3">
    <name type="scientific">Dorcoceras hygrometricum</name>
    <dbReference type="NCBI Taxonomy" id="472368"/>
    <lineage>
        <taxon>Eukaryota</taxon>
        <taxon>Viridiplantae</taxon>
        <taxon>Streptophyta</taxon>
        <taxon>Embryophyta</taxon>
        <taxon>Tracheophyta</taxon>
        <taxon>Spermatophyta</taxon>
        <taxon>Magnoliopsida</taxon>
        <taxon>eudicotyledons</taxon>
        <taxon>Gunneridae</taxon>
        <taxon>Pentapetalae</taxon>
        <taxon>asterids</taxon>
        <taxon>lamiids</taxon>
        <taxon>Lamiales</taxon>
        <taxon>Gesneriaceae</taxon>
        <taxon>Didymocarpoideae</taxon>
        <taxon>Trichosporeae</taxon>
        <taxon>Loxocarpinae</taxon>
        <taxon>Dorcoceras</taxon>
    </lineage>
</organism>
<keyword evidence="3" id="KW-1185">Reference proteome</keyword>
<evidence type="ECO:0000313" key="3">
    <source>
        <dbReference type="Proteomes" id="UP000250235"/>
    </source>
</evidence>
<gene>
    <name evidence="2" type="ORF">F511_47544</name>
</gene>
<dbReference type="Proteomes" id="UP000250235">
    <property type="component" value="Unassembled WGS sequence"/>
</dbReference>
<keyword evidence="1" id="KW-0472">Membrane</keyword>
<dbReference type="AlphaFoldDB" id="A0A2Z6ZRR2"/>
<dbReference type="EMBL" id="KV247168">
    <property type="protein sequence ID" value="KZT75431.1"/>
    <property type="molecule type" value="Genomic_DNA"/>
</dbReference>
<evidence type="ECO:0000313" key="2">
    <source>
        <dbReference type="EMBL" id="KZT75431.1"/>
    </source>
</evidence>
<dbReference type="PANTHER" id="PTHR33512:SF34">
    <property type="entry name" value="MALECTIN-LIKE DOMAIN-CONTAINING PROTEIN"/>
    <property type="match status" value="1"/>
</dbReference>
<keyword evidence="1" id="KW-0812">Transmembrane</keyword>
<evidence type="ECO:0000256" key="1">
    <source>
        <dbReference type="SAM" id="Phobius"/>
    </source>
</evidence>
<dbReference type="GO" id="GO:0016020">
    <property type="term" value="C:membrane"/>
    <property type="evidence" value="ECO:0007669"/>
    <property type="project" value="TreeGrafter"/>
</dbReference>
<dbReference type="Pfam" id="PF06697">
    <property type="entry name" value="DUF1191"/>
    <property type="match status" value="1"/>
</dbReference>
<protein>
    <submittedName>
        <fullName evidence="2">Uncharacterized protein</fullName>
    </submittedName>
</protein>
<keyword evidence="1" id="KW-1133">Transmembrane helix</keyword>
<dbReference type="InterPro" id="IPR010605">
    <property type="entry name" value="DUF1191"/>
</dbReference>
<proteinExistence type="predicted"/>
<reference evidence="2 3" key="1">
    <citation type="journal article" date="2015" name="Proc. Natl. Acad. Sci. U.S.A.">
        <title>The resurrection genome of Boea hygrometrica: A blueprint for survival of dehydration.</title>
        <authorList>
            <person name="Xiao L."/>
            <person name="Yang G."/>
            <person name="Zhang L."/>
            <person name="Yang X."/>
            <person name="Zhao S."/>
            <person name="Ji Z."/>
            <person name="Zhou Q."/>
            <person name="Hu M."/>
            <person name="Wang Y."/>
            <person name="Chen M."/>
            <person name="Xu Y."/>
            <person name="Jin H."/>
            <person name="Xiao X."/>
            <person name="Hu G."/>
            <person name="Bao F."/>
            <person name="Hu Y."/>
            <person name="Wan P."/>
            <person name="Li L."/>
            <person name="Deng X."/>
            <person name="Kuang T."/>
            <person name="Xiang C."/>
            <person name="Zhu J.K."/>
            <person name="Oliver M.J."/>
            <person name="He Y."/>
        </authorList>
    </citation>
    <scope>NUCLEOTIDE SEQUENCE [LARGE SCALE GENOMIC DNA]</scope>
    <source>
        <strain evidence="3">cv. XS01</strain>
    </source>
</reference>
<dbReference type="PANTHER" id="PTHR33512">
    <property type="entry name" value="PROTEIN, PUTATIVE (DUF1191)-RELATED"/>
    <property type="match status" value="1"/>
</dbReference>
<feature type="transmembrane region" description="Helical" evidence="1">
    <location>
        <begin position="63"/>
        <end position="87"/>
    </location>
</feature>
<accession>A0A2Z6ZRR2</accession>
<name>A0A2Z6ZRR2_9LAMI</name>
<sequence>MCVNFGLDGSVGFDNLVKENTCLTTTQGHFSLVVESLEAPAPSPTGAGVVIGGGGKGGIRKKVWIVVGCAMGVMLVLIFLAMLIEYLKRCRSRRRIQRMEDVAEEGVALPMKNIGHAKAPVALETRTRPFLENEFVP</sequence>